<name>A0ABQ7PS77_PLUXY</name>
<reference evidence="1 2" key="1">
    <citation type="submission" date="2021-06" db="EMBL/GenBank/DDBJ databases">
        <title>A haploid diamondback moth (Plutella xylostella L.) genome assembly resolves 31 chromosomes and identifies a diamide resistance mutation.</title>
        <authorList>
            <person name="Ward C.M."/>
            <person name="Perry K.D."/>
            <person name="Baker G."/>
            <person name="Powis K."/>
            <person name="Heckel D.G."/>
            <person name="Baxter S.W."/>
        </authorList>
    </citation>
    <scope>NUCLEOTIDE SEQUENCE [LARGE SCALE GENOMIC DNA]</scope>
    <source>
        <strain evidence="1 2">LV</strain>
        <tissue evidence="1">Single pupa</tissue>
    </source>
</reference>
<keyword evidence="2" id="KW-1185">Reference proteome</keyword>
<sequence>MAGGRSPAPLATLALFSIIRHMWRRSGAEDQLVCYNHAHARHRVGVTSTEHHTMKPYVAIIDRIVTRILELDLPKVLVMQLGNCFIDFERRMVKFSMFLVSALDEATLDNVRAGVRSIVVNQFGHIDKQQTIIDMAFGSVNSTLNPRFTAYHCVSFNRILDLLKEKEAGNVNLEKEIHLRRSFGSPMTYWEPRHLVEGMEGQFLQCVAVHGTNEALEYFLKTIEADQTQVELSRAAVHMLNYDHDFKYTAEEERNTFKKELLADTDFVANLIDTIRQGLMIVDNFQKFLVWACMNNRILVTYYIQKTLLPEKLMNEIFKNYLVSTKRSIYTIDICNLTDMQMRSIRASIAEDSSTLYQYCSDLLKMKDYAALPRMLTCVFQNDGEREQFVRNYFRSYSGIRAIYGMLIDDSFDDRFFCRYQFKVKIAMFLEFKKYWIISETIARDLEEVLVVYGHPMRAADILKSWNKN</sequence>
<organism evidence="1 2">
    <name type="scientific">Plutella xylostella</name>
    <name type="common">Diamondback moth</name>
    <name type="synonym">Plutella maculipennis</name>
    <dbReference type="NCBI Taxonomy" id="51655"/>
    <lineage>
        <taxon>Eukaryota</taxon>
        <taxon>Metazoa</taxon>
        <taxon>Ecdysozoa</taxon>
        <taxon>Arthropoda</taxon>
        <taxon>Hexapoda</taxon>
        <taxon>Insecta</taxon>
        <taxon>Pterygota</taxon>
        <taxon>Neoptera</taxon>
        <taxon>Endopterygota</taxon>
        <taxon>Lepidoptera</taxon>
        <taxon>Glossata</taxon>
        <taxon>Ditrysia</taxon>
        <taxon>Yponomeutoidea</taxon>
        <taxon>Plutellidae</taxon>
        <taxon>Plutella</taxon>
    </lineage>
</organism>
<protein>
    <submittedName>
        <fullName evidence="1">Uncharacterized protein</fullName>
    </submittedName>
</protein>
<accession>A0ABQ7PS77</accession>
<evidence type="ECO:0000313" key="2">
    <source>
        <dbReference type="Proteomes" id="UP000823941"/>
    </source>
</evidence>
<dbReference type="EMBL" id="JAHIBW010000029">
    <property type="protein sequence ID" value="KAG7295828.1"/>
    <property type="molecule type" value="Genomic_DNA"/>
</dbReference>
<comment type="caution">
    <text evidence="1">The sequence shown here is derived from an EMBL/GenBank/DDBJ whole genome shotgun (WGS) entry which is preliminary data.</text>
</comment>
<gene>
    <name evidence="1" type="ORF">JYU34_020904</name>
</gene>
<proteinExistence type="predicted"/>
<dbReference type="Proteomes" id="UP000823941">
    <property type="component" value="Chromosome 29"/>
</dbReference>
<evidence type="ECO:0000313" key="1">
    <source>
        <dbReference type="EMBL" id="KAG7295828.1"/>
    </source>
</evidence>